<evidence type="ECO:0000313" key="7">
    <source>
        <dbReference type="EMBL" id="CAA7041788.1"/>
    </source>
</evidence>
<dbReference type="OrthoDB" id="406235at2759"/>
<dbReference type="Pfam" id="PF23598">
    <property type="entry name" value="LRR_14"/>
    <property type="match status" value="1"/>
</dbReference>
<feature type="chain" id="PRO_5025390667" evidence="4">
    <location>
        <begin position="28"/>
        <end position="188"/>
    </location>
</feature>
<dbReference type="Proteomes" id="UP000467841">
    <property type="component" value="Unassembled WGS sequence"/>
</dbReference>
<keyword evidence="1" id="KW-0433">Leucine-rich repeat</keyword>
<sequence length="188" mass="20831">MVARNNGRELLTVSLILTLALIHPAEANSDGDALYALRQSLSDPQRALESWDPTLVNPCTWFHITCNGDNRVTRVDLGQYNLSGHLVPDLGKLDQLQYLELYENDIQGTIPSELGNLKSLISMDLFKNSLTGQIPSSLGNLQSLLFLRLNNNHLTGTVPKEVTSLPNLRVIDVSGNDIHPSQRIPMHK</sequence>
<keyword evidence="8" id="KW-1185">Reference proteome</keyword>
<reference evidence="7" key="1">
    <citation type="submission" date="2020-01" db="EMBL/GenBank/DDBJ databases">
        <authorList>
            <person name="Mishra B."/>
        </authorList>
    </citation>
    <scope>NUCLEOTIDE SEQUENCE [LARGE SCALE GENOMIC DNA]</scope>
</reference>
<keyword evidence="3" id="KW-0677">Repeat</keyword>
<evidence type="ECO:0000256" key="4">
    <source>
        <dbReference type="SAM" id="SignalP"/>
    </source>
</evidence>
<feature type="domain" description="Leucine-rich repeat-containing N-terminal plant-type" evidence="5">
    <location>
        <begin position="28"/>
        <end position="67"/>
    </location>
</feature>
<evidence type="ECO:0000259" key="5">
    <source>
        <dbReference type="Pfam" id="PF08263"/>
    </source>
</evidence>
<dbReference type="AlphaFoldDB" id="A0A6D2JZ75"/>
<dbReference type="FunFam" id="3.80.10.10:FF:000024">
    <property type="entry name" value="Somatic embryogenesis receptor kinase 1"/>
    <property type="match status" value="1"/>
</dbReference>
<evidence type="ECO:0000256" key="3">
    <source>
        <dbReference type="ARBA" id="ARBA00022737"/>
    </source>
</evidence>
<dbReference type="SUPFAM" id="SSF52058">
    <property type="entry name" value="L domain-like"/>
    <property type="match status" value="1"/>
</dbReference>
<evidence type="ECO:0000256" key="2">
    <source>
        <dbReference type="ARBA" id="ARBA00022729"/>
    </source>
</evidence>
<name>A0A6D2JZ75_9BRAS</name>
<accession>A0A6D2JZ75</accession>
<dbReference type="InterPro" id="IPR013210">
    <property type="entry name" value="LRR_N_plant-typ"/>
</dbReference>
<dbReference type="EMBL" id="CACVBM020001251">
    <property type="protein sequence ID" value="CAA7041788.1"/>
    <property type="molecule type" value="Genomic_DNA"/>
</dbReference>
<dbReference type="PANTHER" id="PTHR47988">
    <property type="entry name" value="SOMATIC EMBRYOGENESIS RECEPTOR KINASE 1"/>
    <property type="match status" value="1"/>
</dbReference>
<gene>
    <name evidence="7" type="ORF">MERR_LOCUS29023</name>
</gene>
<organism evidence="7 8">
    <name type="scientific">Microthlaspi erraticum</name>
    <dbReference type="NCBI Taxonomy" id="1685480"/>
    <lineage>
        <taxon>Eukaryota</taxon>
        <taxon>Viridiplantae</taxon>
        <taxon>Streptophyta</taxon>
        <taxon>Embryophyta</taxon>
        <taxon>Tracheophyta</taxon>
        <taxon>Spermatophyta</taxon>
        <taxon>Magnoliopsida</taxon>
        <taxon>eudicotyledons</taxon>
        <taxon>Gunneridae</taxon>
        <taxon>Pentapetalae</taxon>
        <taxon>rosids</taxon>
        <taxon>malvids</taxon>
        <taxon>Brassicales</taxon>
        <taxon>Brassicaceae</taxon>
        <taxon>Coluteocarpeae</taxon>
        <taxon>Microthlaspi</taxon>
    </lineage>
</organism>
<evidence type="ECO:0000259" key="6">
    <source>
        <dbReference type="Pfam" id="PF23598"/>
    </source>
</evidence>
<dbReference type="Pfam" id="PF08263">
    <property type="entry name" value="LRRNT_2"/>
    <property type="match status" value="1"/>
</dbReference>
<proteinExistence type="predicted"/>
<evidence type="ECO:0000256" key="1">
    <source>
        <dbReference type="ARBA" id="ARBA00022614"/>
    </source>
</evidence>
<dbReference type="Gene3D" id="3.80.10.10">
    <property type="entry name" value="Ribonuclease Inhibitor"/>
    <property type="match status" value="1"/>
</dbReference>
<evidence type="ECO:0000313" key="8">
    <source>
        <dbReference type="Proteomes" id="UP000467841"/>
    </source>
</evidence>
<feature type="domain" description="Disease resistance R13L4/SHOC-2-like LRR" evidence="6">
    <location>
        <begin position="76"/>
        <end position="173"/>
    </location>
</feature>
<comment type="caution">
    <text evidence="7">The sequence shown here is derived from an EMBL/GenBank/DDBJ whole genome shotgun (WGS) entry which is preliminary data.</text>
</comment>
<keyword evidence="2 4" id="KW-0732">Signal</keyword>
<dbReference type="InterPro" id="IPR055414">
    <property type="entry name" value="LRR_R13L4/SHOC2-like"/>
</dbReference>
<feature type="signal peptide" evidence="4">
    <location>
        <begin position="1"/>
        <end position="27"/>
    </location>
</feature>
<dbReference type="InterPro" id="IPR032675">
    <property type="entry name" value="LRR_dom_sf"/>
</dbReference>
<protein>
    <submittedName>
        <fullName evidence="7">Uncharacterized protein</fullName>
    </submittedName>
</protein>